<keyword evidence="2" id="KW-1185">Reference proteome</keyword>
<proteinExistence type="predicted"/>
<name>A0ACB8ABP4_9AGAM</name>
<dbReference type="EMBL" id="MU267710">
    <property type="protein sequence ID" value="KAH7910507.1"/>
    <property type="molecule type" value="Genomic_DNA"/>
</dbReference>
<evidence type="ECO:0000313" key="1">
    <source>
        <dbReference type="EMBL" id="KAH7910507.1"/>
    </source>
</evidence>
<dbReference type="Proteomes" id="UP000790377">
    <property type="component" value="Unassembled WGS sequence"/>
</dbReference>
<organism evidence="1 2">
    <name type="scientific">Hygrophoropsis aurantiaca</name>
    <dbReference type="NCBI Taxonomy" id="72124"/>
    <lineage>
        <taxon>Eukaryota</taxon>
        <taxon>Fungi</taxon>
        <taxon>Dikarya</taxon>
        <taxon>Basidiomycota</taxon>
        <taxon>Agaricomycotina</taxon>
        <taxon>Agaricomycetes</taxon>
        <taxon>Agaricomycetidae</taxon>
        <taxon>Boletales</taxon>
        <taxon>Coniophorineae</taxon>
        <taxon>Hygrophoropsidaceae</taxon>
        <taxon>Hygrophoropsis</taxon>
    </lineage>
</organism>
<gene>
    <name evidence="1" type="ORF">BJ138DRAFT_1065029</name>
</gene>
<evidence type="ECO:0000313" key="2">
    <source>
        <dbReference type="Proteomes" id="UP000790377"/>
    </source>
</evidence>
<protein>
    <submittedName>
        <fullName evidence="1">Kinase-like domain-containing protein</fullName>
    </submittedName>
</protein>
<accession>A0ACB8ABP4</accession>
<sequence>MKDDRNQIAARISTMLQTQHLRKVFFDQRGPQAQSLLDLLQELLDNLPLPDTRSHLVTVLVRLSRESGLYPERLLLEDVQIQSLFPLAGGSYGDVWKGSLDGRVVAVKMMRTYHTQDERLFKTFAKEAVLWARLSNPYVLPLLGVYCIFEPIHRVCLVSPWMDNRNLSQYLEEHPETNRLSLIQDVALGLDYLHSFEPPVIHGDLKGVNILITAERRACVADFGLCILVQNTKIQCTMSSSAHSAGTFHWMAPELLQVEEGTESIRKTCSSDVYAFGCVCFEIYDGKPPFSKLPRPTHTSLDDNIWTLIQRCLVTDPEARPNMKQITQKLKCHPDVQSHRTHFLG</sequence>
<comment type="caution">
    <text evidence="1">The sequence shown here is derived from an EMBL/GenBank/DDBJ whole genome shotgun (WGS) entry which is preliminary data.</text>
</comment>
<reference evidence="1" key="1">
    <citation type="journal article" date="2021" name="New Phytol.">
        <title>Evolutionary innovations through gain and loss of genes in the ectomycorrhizal Boletales.</title>
        <authorList>
            <person name="Wu G."/>
            <person name="Miyauchi S."/>
            <person name="Morin E."/>
            <person name="Kuo A."/>
            <person name="Drula E."/>
            <person name="Varga T."/>
            <person name="Kohler A."/>
            <person name="Feng B."/>
            <person name="Cao Y."/>
            <person name="Lipzen A."/>
            <person name="Daum C."/>
            <person name="Hundley H."/>
            <person name="Pangilinan J."/>
            <person name="Johnson J."/>
            <person name="Barry K."/>
            <person name="LaButti K."/>
            <person name="Ng V."/>
            <person name="Ahrendt S."/>
            <person name="Min B."/>
            <person name="Choi I.G."/>
            <person name="Park H."/>
            <person name="Plett J.M."/>
            <person name="Magnuson J."/>
            <person name="Spatafora J.W."/>
            <person name="Nagy L.G."/>
            <person name="Henrissat B."/>
            <person name="Grigoriev I.V."/>
            <person name="Yang Z.L."/>
            <person name="Xu J."/>
            <person name="Martin F.M."/>
        </authorList>
    </citation>
    <scope>NUCLEOTIDE SEQUENCE</scope>
    <source>
        <strain evidence="1">ATCC 28755</strain>
    </source>
</reference>